<evidence type="ECO:0000256" key="2">
    <source>
        <dbReference type="ARBA" id="ARBA00006997"/>
    </source>
</evidence>
<evidence type="ECO:0000256" key="4">
    <source>
        <dbReference type="ARBA" id="ARBA00022605"/>
    </source>
</evidence>
<comment type="function">
    <text evidence="11">Catalyzes the specific phosphorylation of the 3-hydroxyl group of shikimic acid using ATP as a cosubstrate.</text>
</comment>
<dbReference type="PRINTS" id="PR01100">
    <property type="entry name" value="SHIKIMTKNASE"/>
</dbReference>
<evidence type="ECO:0000256" key="7">
    <source>
        <dbReference type="ARBA" id="ARBA00022777"/>
    </source>
</evidence>
<feature type="binding site" evidence="11">
    <location>
        <position position="67"/>
    </location>
    <ligand>
        <name>substrate</name>
    </ligand>
</feature>
<evidence type="ECO:0000256" key="8">
    <source>
        <dbReference type="ARBA" id="ARBA00022840"/>
    </source>
</evidence>
<sequence length="213" mass="22283">MPRSKTPCAAGDRPIVLIGPMAVGKSAIGQQLAQQLDAPFVDTDAVIVEGHGSIADIFASRGERAFREIEARTVARIIEAAAGTPTVVSLGGGSVLDSGTQQLLDRCTVVYLECDADTVAARIAKNSGRPLLAGDGIRRWKALFATRKPVYERLADIVLDVRQGTVPQLGLKLEAALCDFAAGKSPGSTTREINKTATTAANGSAAAKQEVEK</sequence>
<dbReference type="PROSITE" id="PS01128">
    <property type="entry name" value="SHIKIMATE_KINASE"/>
    <property type="match status" value="1"/>
</dbReference>
<comment type="caution">
    <text evidence="11">Lacks conserved residue(s) required for the propagation of feature annotation.</text>
</comment>
<comment type="cofactor">
    <cofactor evidence="11">
        <name>Mg(2+)</name>
        <dbReference type="ChEBI" id="CHEBI:18420"/>
    </cofactor>
    <text evidence="11">Binds 1 Mg(2+) ion per subunit.</text>
</comment>
<dbReference type="GO" id="GO:0004765">
    <property type="term" value="F:shikimate kinase activity"/>
    <property type="evidence" value="ECO:0007669"/>
    <property type="project" value="UniProtKB-UniRule"/>
</dbReference>
<keyword evidence="6 11" id="KW-0547">Nucleotide-binding</keyword>
<dbReference type="PANTHER" id="PTHR21087">
    <property type="entry name" value="SHIKIMATE KINASE"/>
    <property type="match status" value="1"/>
</dbReference>
<dbReference type="EC" id="2.7.1.71" evidence="3 11"/>
<evidence type="ECO:0000256" key="11">
    <source>
        <dbReference type="HAMAP-Rule" id="MF_00109"/>
    </source>
</evidence>
<dbReference type="InterPro" id="IPR023000">
    <property type="entry name" value="Shikimate_kinase_CS"/>
</dbReference>
<proteinExistence type="inferred from homology"/>
<comment type="similarity">
    <text evidence="2 11">Belongs to the shikimate kinase family.</text>
</comment>
<dbReference type="Proteomes" id="UP000249166">
    <property type="component" value="Unassembled WGS sequence"/>
</dbReference>
<feature type="binding site" evidence="11">
    <location>
        <position position="26"/>
    </location>
    <ligand>
        <name>Mg(2+)</name>
        <dbReference type="ChEBI" id="CHEBI:18420"/>
    </ligand>
</feature>
<dbReference type="CDD" id="cd00464">
    <property type="entry name" value="SK"/>
    <property type="match status" value="1"/>
</dbReference>
<name>A0A328HAY4_ARTGO</name>
<keyword evidence="9 11" id="KW-0057">Aromatic amino acid biosynthesis</keyword>
<dbReference type="InterPro" id="IPR027417">
    <property type="entry name" value="P-loop_NTPase"/>
</dbReference>
<dbReference type="Pfam" id="PF01202">
    <property type="entry name" value="SKI"/>
    <property type="match status" value="1"/>
</dbReference>
<feature type="compositionally biased region" description="Low complexity" evidence="12">
    <location>
        <begin position="196"/>
        <end position="207"/>
    </location>
</feature>
<dbReference type="GO" id="GO:0008652">
    <property type="term" value="P:amino acid biosynthetic process"/>
    <property type="evidence" value="ECO:0007669"/>
    <property type="project" value="UniProtKB-KW"/>
</dbReference>
<evidence type="ECO:0000256" key="12">
    <source>
        <dbReference type="SAM" id="MobiDB-lite"/>
    </source>
</evidence>
<evidence type="ECO:0000256" key="3">
    <source>
        <dbReference type="ARBA" id="ARBA00012154"/>
    </source>
</evidence>
<protein>
    <recommendedName>
        <fullName evidence="3 11">Shikimate kinase</fullName>
        <shortName evidence="11">SK</shortName>
        <ecNumber evidence="3 11">2.7.1.71</ecNumber>
    </recommendedName>
</protein>
<dbReference type="Gene3D" id="3.40.50.300">
    <property type="entry name" value="P-loop containing nucleotide triphosphate hydrolases"/>
    <property type="match status" value="1"/>
</dbReference>
<comment type="caution">
    <text evidence="13">The sequence shown here is derived from an EMBL/GenBank/DDBJ whole genome shotgun (WGS) entry which is preliminary data.</text>
</comment>
<evidence type="ECO:0000256" key="1">
    <source>
        <dbReference type="ARBA" id="ARBA00004842"/>
    </source>
</evidence>
<feature type="binding site" evidence="11">
    <location>
        <begin position="22"/>
        <end position="27"/>
    </location>
    <ligand>
        <name>ATP</name>
        <dbReference type="ChEBI" id="CHEBI:30616"/>
    </ligand>
</feature>
<dbReference type="PANTHER" id="PTHR21087:SF16">
    <property type="entry name" value="SHIKIMATE KINASE 1, CHLOROPLASTIC"/>
    <property type="match status" value="1"/>
</dbReference>
<dbReference type="HAMAP" id="MF_00109">
    <property type="entry name" value="Shikimate_kinase"/>
    <property type="match status" value="1"/>
</dbReference>
<evidence type="ECO:0000256" key="6">
    <source>
        <dbReference type="ARBA" id="ARBA00022741"/>
    </source>
</evidence>
<dbReference type="OrthoDB" id="9800332at2"/>
<evidence type="ECO:0000256" key="5">
    <source>
        <dbReference type="ARBA" id="ARBA00022679"/>
    </source>
</evidence>
<reference evidence="13 14" key="1">
    <citation type="submission" date="2018-04" db="EMBL/GenBank/DDBJ databases">
        <title>Bacteria isolated from cave deposits of Manipur.</title>
        <authorList>
            <person name="Sahoo D."/>
            <person name="Sarangthem I."/>
            <person name="Nandeibam J."/>
        </authorList>
    </citation>
    <scope>NUCLEOTIDE SEQUENCE [LARGE SCALE GENOMIC DNA]</scope>
    <source>
        <strain evidence="14">mrc11</strain>
    </source>
</reference>
<dbReference type="InterPro" id="IPR031322">
    <property type="entry name" value="Shikimate/glucono_kinase"/>
</dbReference>
<gene>
    <name evidence="11" type="primary">aroK</name>
    <name evidence="13" type="ORF">DBZ45_19220</name>
</gene>
<keyword evidence="11" id="KW-0479">Metal-binding</keyword>
<dbReference type="InterPro" id="IPR000623">
    <property type="entry name" value="Shikimate_kinase/TSH1"/>
</dbReference>
<evidence type="ECO:0000313" key="14">
    <source>
        <dbReference type="Proteomes" id="UP000249166"/>
    </source>
</evidence>
<evidence type="ECO:0000256" key="10">
    <source>
        <dbReference type="ARBA" id="ARBA00048567"/>
    </source>
</evidence>
<evidence type="ECO:0000256" key="9">
    <source>
        <dbReference type="ARBA" id="ARBA00023141"/>
    </source>
</evidence>
<feature type="region of interest" description="Disordered" evidence="12">
    <location>
        <begin position="185"/>
        <end position="213"/>
    </location>
</feature>
<dbReference type="GO" id="GO:0005829">
    <property type="term" value="C:cytosol"/>
    <property type="evidence" value="ECO:0007669"/>
    <property type="project" value="TreeGrafter"/>
</dbReference>
<comment type="pathway">
    <text evidence="1 11">Metabolic intermediate biosynthesis; chorismate biosynthesis; chorismate from D-erythrose 4-phosphate and phosphoenolpyruvate: step 5/7.</text>
</comment>
<feature type="binding site" evidence="11">
    <location>
        <position position="129"/>
    </location>
    <ligand>
        <name>ATP</name>
        <dbReference type="ChEBI" id="CHEBI:30616"/>
    </ligand>
</feature>
<dbReference type="EMBL" id="QLNP01000099">
    <property type="protein sequence ID" value="RAM35747.1"/>
    <property type="molecule type" value="Genomic_DNA"/>
</dbReference>
<dbReference type="SUPFAM" id="SSF52540">
    <property type="entry name" value="P-loop containing nucleoside triphosphate hydrolases"/>
    <property type="match status" value="1"/>
</dbReference>
<dbReference type="GO" id="GO:0000287">
    <property type="term" value="F:magnesium ion binding"/>
    <property type="evidence" value="ECO:0007669"/>
    <property type="project" value="UniProtKB-UniRule"/>
</dbReference>
<keyword evidence="4 11" id="KW-0028">Amino-acid biosynthesis</keyword>
<feature type="binding site" evidence="11">
    <location>
        <position position="92"/>
    </location>
    <ligand>
        <name>substrate</name>
    </ligand>
</feature>
<dbReference type="AlphaFoldDB" id="A0A328HAY4"/>
<feature type="binding site" evidence="11">
    <location>
        <position position="44"/>
    </location>
    <ligand>
        <name>substrate</name>
    </ligand>
</feature>
<comment type="catalytic activity">
    <reaction evidence="10 11">
        <text>shikimate + ATP = 3-phosphoshikimate + ADP + H(+)</text>
        <dbReference type="Rhea" id="RHEA:13121"/>
        <dbReference type="ChEBI" id="CHEBI:15378"/>
        <dbReference type="ChEBI" id="CHEBI:30616"/>
        <dbReference type="ChEBI" id="CHEBI:36208"/>
        <dbReference type="ChEBI" id="CHEBI:145989"/>
        <dbReference type="ChEBI" id="CHEBI:456216"/>
        <dbReference type="EC" id="2.7.1.71"/>
    </reaction>
</comment>
<keyword evidence="5 11" id="KW-0808">Transferase</keyword>
<dbReference type="GO" id="GO:0005524">
    <property type="term" value="F:ATP binding"/>
    <property type="evidence" value="ECO:0007669"/>
    <property type="project" value="UniProtKB-UniRule"/>
</dbReference>
<comment type="subcellular location">
    <subcellularLocation>
        <location evidence="11">Cytoplasm</location>
    </subcellularLocation>
</comment>
<keyword evidence="11" id="KW-0963">Cytoplasm</keyword>
<dbReference type="GO" id="GO:0009423">
    <property type="term" value="P:chorismate biosynthetic process"/>
    <property type="evidence" value="ECO:0007669"/>
    <property type="project" value="UniProtKB-UniRule"/>
</dbReference>
<dbReference type="GO" id="GO:0009073">
    <property type="term" value="P:aromatic amino acid family biosynthetic process"/>
    <property type="evidence" value="ECO:0007669"/>
    <property type="project" value="UniProtKB-KW"/>
</dbReference>
<keyword evidence="11" id="KW-0460">Magnesium</keyword>
<dbReference type="UniPathway" id="UPA00053">
    <property type="reaction ID" value="UER00088"/>
</dbReference>
<evidence type="ECO:0000313" key="13">
    <source>
        <dbReference type="EMBL" id="RAM35747.1"/>
    </source>
</evidence>
<feature type="binding site" evidence="11">
    <location>
        <position position="147"/>
    </location>
    <ligand>
        <name>substrate</name>
    </ligand>
</feature>
<comment type="subunit">
    <text evidence="11">Monomer.</text>
</comment>
<accession>A0A328HAY4</accession>
<keyword evidence="7 11" id="KW-0418">Kinase</keyword>
<keyword evidence="8 11" id="KW-0067">ATP-binding</keyword>
<organism evidence="13 14">
    <name type="scientific">Arthrobacter globiformis</name>
    <dbReference type="NCBI Taxonomy" id="1665"/>
    <lineage>
        <taxon>Bacteria</taxon>
        <taxon>Bacillati</taxon>
        <taxon>Actinomycetota</taxon>
        <taxon>Actinomycetes</taxon>
        <taxon>Micrococcales</taxon>
        <taxon>Micrococcaceae</taxon>
        <taxon>Arthrobacter</taxon>
    </lineage>
</organism>